<dbReference type="Proteomes" id="UP000180057">
    <property type="component" value="Unassembled WGS sequence"/>
</dbReference>
<gene>
    <name evidence="3" type="ORF">BKP45_07395</name>
</gene>
<feature type="transmembrane region" description="Helical" evidence="1">
    <location>
        <begin position="190"/>
        <end position="213"/>
    </location>
</feature>
<dbReference type="InterPro" id="IPR001478">
    <property type="entry name" value="PDZ"/>
</dbReference>
<feature type="transmembrane region" description="Helical" evidence="1">
    <location>
        <begin position="79"/>
        <end position="97"/>
    </location>
</feature>
<dbReference type="PROSITE" id="PS50106">
    <property type="entry name" value="PDZ"/>
    <property type="match status" value="1"/>
</dbReference>
<reference evidence="3 4" key="1">
    <citation type="submission" date="2016-10" db="EMBL/GenBank/DDBJ databases">
        <title>Draft genome sequences of four alkaliphilic bacteria belonging to the Anaerobacillus genus.</title>
        <authorList>
            <person name="Bassil N.M."/>
            <person name="Lloyd J.R."/>
        </authorList>
    </citation>
    <scope>NUCLEOTIDE SEQUENCE [LARGE SCALE GENOMIC DNA]</scope>
    <source>
        <strain evidence="3 4">DSM 22531</strain>
    </source>
</reference>
<keyword evidence="4" id="KW-1185">Reference proteome</keyword>
<comment type="caution">
    <text evidence="3">The sequence shown here is derived from an EMBL/GenBank/DDBJ whole genome shotgun (WGS) entry which is preliminary data.</text>
</comment>
<keyword evidence="1" id="KW-0812">Transmembrane</keyword>
<keyword evidence="1" id="KW-1133">Transmembrane helix</keyword>
<sequence length="397" mass="44182">MDFYAVGIELLKGIGLFFLHPLTYILILFSLFLGYKRVQRERKDFHTRVYDIIDDWLSPLFPSFIAALVLMLVVVGLGIVIPLGVMLLFAAVHLLLLLTGQARWLSPAYTGSLTLLFALIFPNFKTGSALINQWISEIHSVHLPSIAVLVGLLMITEAVLILSNGANHTSPKLFTSKRGKTVGGHEAQRVWILPVFLLIPSGTISIVEFWPIIPTDYSQLGFMAVPFAVGFKQVVCSTLPKEAIFKYGRLVLLVGVTVLGLSTLSMFYPIFIPIVAVTALLTRELISIIQKLREDNKTNIYAQQQNGLVILGVIPQSPAEKMEVKVGEVVTKVNGIRVETAQQCYEALQQNSAFCKLEIINLSGELRFTQTSLYDGEHHQVGMLFVKQDNSYYEEAI</sequence>
<proteinExistence type="predicted"/>
<feature type="transmembrane region" description="Helical" evidence="1">
    <location>
        <begin position="14"/>
        <end position="35"/>
    </location>
</feature>
<dbReference type="InterPro" id="IPR036034">
    <property type="entry name" value="PDZ_sf"/>
</dbReference>
<feature type="transmembrane region" description="Helical" evidence="1">
    <location>
        <begin position="251"/>
        <end position="281"/>
    </location>
</feature>
<feature type="transmembrane region" description="Helical" evidence="1">
    <location>
        <begin position="104"/>
        <end position="121"/>
    </location>
</feature>
<dbReference type="RefSeq" id="WP_071389095.1">
    <property type="nucleotide sequence ID" value="NZ_MLQS01000002.1"/>
</dbReference>
<evidence type="ECO:0000313" key="4">
    <source>
        <dbReference type="Proteomes" id="UP000180057"/>
    </source>
</evidence>
<evidence type="ECO:0000256" key="1">
    <source>
        <dbReference type="SAM" id="Phobius"/>
    </source>
</evidence>
<feature type="transmembrane region" description="Helical" evidence="1">
    <location>
        <begin position="141"/>
        <end position="162"/>
    </location>
</feature>
<dbReference type="Pfam" id="PF17820">
    <property type="entry name" value="PDZ_6"/>
    <property type="match status" value="1"/>
</dbReference>
<feature type="transmembrane region" description="Helical" evidence="1">
    <location>
        <begin position="219"/>
        <end position="239"/>
    </location>
</feature>
<feature type="domain" description="PDZ" evidence="2">
    <location>
        <begin position="307"/>
        <end position="363"/>
    </location>
</feature>
<organism evidence="3 4">
    <name type="scientific">Anaerobacillus alkalidiazotrophicus</name>
    <dbReference type="NCBI Taxonomy" id="472963"/>
    <lineage>
        <taxon>Bacteria</taxon>
        <taxon>Bacillati</taxon>
        <taxon>Bacillota</taxon>
        <taxon>Bacilli</taxon>
        <taxon>Bacillales</taxon>
        <taxon>Bacillaceae</taxon>
        <taxon>Anaerobacillus</taxon>
    </lineage>
</organism>
<protein>
    <recommendedName>
        <fullName evidence="2">PDZ domain-containing protein</fullName>
    </recommendedName>
</protein>
<evidence type="ECO:0000313" key="3">
    <source>
        <dbReference type="EMBL" id="OIJ21008.1"/>
    </source>
</evidence>
<dbReference type="AlphaFoldDB" id="A0A1S2M8H4"/>
<keyword evidence="1" id="KW-0472">Membrane</keyword>
<dbReference type="SMART" id="SM00228">
    <property type="entry name" value="PDZ"/>
    <property type="match status" value="1"/>
</dbReference>
<feature type="transmembrane region" description="Helical" evidence="1">
    <location>
        <begin position="56"/>
        <end position="73"/>
    </location>
</feature>
<dbReference type="STRING" id="472963.BKP45_07395"/>
<dbReference type="InterPro" id="IPR041489">
    <property type="entry name" value="PDZ_6"/>
</dbReference>
<name>A0A1S2M8H4_9BACI</name>
<dbReference type="EMBL" id="MLQS01000002">
    <property type="protein sequence ID" value="OIJ21008.1"/>
    <property type="molecule type" value="Genomic_DNA"/>
</dbReference>
<dbReference type="SUPFAM" id="SSF50156">
    <property type="entry name" value="PDZ domain-like"/>
    <property type="match status" value="1"/>
</dbReference>
<accession>A0A1S2M8H4</accession>
<evidence type="ECO:0000259" key="2">
    <source>
        <dbReference type="PROSITE" id="PS50106"/>
    </source>
</evidence>
<dbReference type="Gene3D" id="2.30.42.10">
    <property type="match status" value="1"/>
</dbReference>